<proteinExistence type="predicted"/>
<dbReference type="AlphaFoldDB" id="A0A1A2DS35"/>
<name>A0A1A2DS35_MYCSD</name>
<dbReference type="EMBL" id="LZIN01000098">
    <property type="protein sequence ID" value="OBG00556.1"/>
    <property type="molecule type" value="Genomic_DNA"/>
</dbReference>
<reference evidence="2" key="1">
    <citation type="submission" date="2016-06" db="EMBL/GenBank/DDBJ databases">
        <authorList>
            <person name="Sutton G."/>
            <person name="Brinkac L."/>
            <person name="Sanka R."/>
            <person name="Adams M."/>
            <person name="Lau E."/>
            <person name="Mehaffy C."/>
            <person name="Tameris M."/>
            <person name="Hatherill M."/>
            <person name="Hanekom W."/>
            <person name="Mahomed H."/>
            <person name="Mcshane H."/>
        </authorList>
    </citation>
    <scope>NUCLEOTIDE SEQUENCE [LARGE SCALE GENOMIC DNA]</scope>
    <source>
        <strain evidence="2">852014-51077_SCH5608930-a</strain>
    </source>
</reference>
<dbReference type="RefSeq" id="WP_064857003.1">
    <property type="nucleotide sequence ID" value="NZ_LZIM01000111.1"/>
</dbReference>
<dbReference type="InterPro" id="IPR053275">
    <property type="entry name" value="Agnestin_monoxygenase"/>
</dbReference>
<dbReference type="PANTHER" id="PTHR38688:SF1">
    <property type="entry name" value="FAD_NAD(P)-BINDING DOMAIN-CONTAINING PROTEIN"/>
    <property type="match status" value="1"/>
</dbReference>
<evidence type="ECO:0000313" key="2">
    <source>
        <dbReference type="Proteomes" id="UP000093985"/>
    </source>
</evidence>
<dbReference type="Proteomes" id="UP000093985">
    <property type="component" value="Unassembled WGS sequence"/>
</dbReference>
<dbReference type="InterPro" id="IPR036188">
    <property type="entry name" value="FAD/NAD-bd_sf"/>
</dbReference>
<dbReference type="OrthoDB" id="4680340at2"/>
<evidence type="ECO:0000313" key="1">
    <source>
        <dbReference type="EMBL" id="OBG00556.1"/>
    </source>
</evidence>
<sequence>MDSYSWAVIGAGPAGIAAVGRLLDHGIAGNEIAWIDQDFGAGDVGGKWRAVSSNTKVGLFLDYLNASPSFGFAEAPAFALTTLDPEQTCALGMIADPLVWVTQRLCERVAPLRTMATELTLHDRRWTLHTECGELSSKNVILAIGSVPNRLSYPGLEEIPLEVALDPGKLSQLALDEATVAVFGSSHSSMIALPNLLQTPVRKVINFYRSPLKYAVYLKDWILFDDTGLKGQAARWARENIDGAYPPRLHRCWVDSPEFGERLQACSHVVYTVGFGRRQLPLTPQWGPLPYDDRTGILAPGLFGIGIAFPEYRMNPLGSGEYRVGLYKFMQLLDAALPLWLRYST</sequence>
<gene>
    <name evidence="1" type="ORF">A5771_18530</name>
</gene>
<organism evidence="1 2">
    <name type="scientific">Mycolicibacter sinensis (strain JDM601)</name>
    <name type="common">Mycobacterium sinense</name>
    <dbReference type="NCBI Taxonomy" id="875328"/>
    <lineage>
        <taxon>Bacteria</taxon>
        <taxon>Bacillati</taxon>
        <taxon>Actinomycetota</taxon>
        <taxon>Actinomycetes</taxon>
        <taxon>Mycobacteriales</taxon>
        <taxon>Mycobacteriaceae</taxon>
        <taxon>Mycolicibacter</taxon>
    </lineage>
</organism>
<dbReference type="PANTHER" id="PTHR38688">
    <property type="entry name" value="PYR_REDOX_2 DOMAIN-CONTAINING PROTEIN"/>
    <property type="match status" value="1"/>
</dbReference>
<dbReference type="Gene3D" id="3.50.50.60">
    <property type="entry name" value="FAD/NAD(P)-binding domain"/>
    <property type="match status" value="1"/>
</dbReference>
<comment type="caution">
    <text evidence="1">The sequence shown here is derived from an EMBL/GenBank/DDBJ whole genome shotgun (WGS) entry which is preliminary data.</text>
</comment>
<protein>
    <submittedName>
        <fullName evidence="1">Pyridine nucleotide-disulfide oxidoreductase</fullName>
    </submittedName>
</protein>
<accession>A0A1A2DS35</accession>
<dbReference type="PRINTS" id="PR00368">
    <property type="entry name" value="FADPNR"/>
</dbReference>
<dbReference type="SUPFAM" id="SSF51905">
    <property type="entry name" value="FAD/NAD(P)-binding domain"/>
    <property type="match status" value="1"/>
</dbReference>